<sequence length="34" mass="4002">MSIFQIISEGVQAPKIAQSMNERKWIEIGLEYKY</sequence>
<dbReference type="Proteomes" id="UP000225497">
    <property type="component" value="Segment"/>
</dbReference>
<dbReference type="EMBL" id="KY703222">
    <property type="protein sequence ID" value="ARM70708.1"/>
    <property type="molecule type" value="Genomic_DNA"/>
</dbReference>
<organism evidence="1 2">
    <name type="scientific">Escherichia phage phiC120</name>
    <dbReference type="NCBI Taxonomy" id="1970776"/>
    <lineage>
        <taxon>Viruses</taxon>
        <taxon>Duplodnaviria</taxon>
        <taxon>Heunggongvirae</taxon>
        <taxon>Uroviricota</taxon>
        <taxon>Caudoviricetes</taxon>
        <taxon>Pantevenvirales</taxon>
        <taxon>Straboviridae</taxon>
        <taxon>Tevenvirinae</taxon>
        <taxon>Mosigvirus</taxon>
        <taxon>Mosigvirus c120</taxon>
    </lineage>
</organism>
<proteinExistence type="predicted"/>
<gene>
    <name evidence="1" type="ORF">phiC120_c1</name>
</gene>
<accession>A0A1W6JTX0</accession>
<reference evidence="1 2" key="1">
    <citation type="submission" date="2017-03" db="EMBL/GenBank/DDBJ databases">
        <title>Genome sequence of a novel bacteriophage, phiC120, with broad host range on Escherichia coli pathogenic.</title>
        <authorList>
            <person name="Amarillas L."/>
            <person name="Leon-Felix J."/>
        </authorList>
    </citation>
    <scope>NUCLEOTIDE SEQUENCE [LARGE SCALE GENOMIC DNA]</scope>
</reference>
<protein>
    <submittedName>
        <fullName evidence="1">DNA end protector protein</fullName>
    </submittedName>
</protein>
<evidence type="ECO:0000313" key="1">
    <source>
        <dbReference type="EMBL" id="ARM70708.1"/>
    </source>
</evidence>
<name>A0A1W6JTX0_9CAUD</name>
<keyword evidence="2" id="KW-1185">Reference proteome</keyword>
<evidence type="ECO:0000313" key="2">
    <source>
        <dbReference type="Proteomes" id="UP000225497"/>
    </source>
</evidence>